<keyword evidence="3" id="KW-1185">Reference proteome</keyword>
<name>A0A8H7ZI56_9FUNG</name>
<feature type="compositionally biased region" description="Basic and acidic residues" evidence="1">
    <location>
        <begin position="126"/>
        <end position="137"/>
    </location>
</feature>
<evidence type="ECO:0000256" key="1">
    <source>
        <dbReference type="SAM" id="MobiDB-lite"/>
    </source>
</evidence>
<dbReference type="EMBL" id="JAEFCI010013490">
    <property type="protein sequence ID" value="KAG5455368.1"/>
    <property type="molecule type" value="Genomic_DNA"/>
</dbReference>
<accession>A0A8H7ZI56</accession>
<organism evidence="2 3">
    <name type="scientific">Olpidium bornovanus</name>
    <dbReference type="NCBI Taxonomy" id="278681"/>
    <lineage>
        <taxon>Eukaryota</taxon>
        <taxon>Fungi</taxon>
        <taxon>Fungi incertae sedis</taxon>
        <taxon>Olpidiomycota</taxon>
        <taxon>Olpidiomycotina</taxon>
        <taxon>Olpidiomycetes</taxon>
        <taxon>Olpidiales</taxon>
        <taxon>Olpidiaceae</taxon>
        <taxon>Olpidium</taxon>
    </lineage>
</organism>
<dbReference type="AlphaFoldDB" id="A0A8H7ZI56"/>
<comment type="caution">
    <text evidence="2">The sequence shown here is derived from an EMBL/GenBank/DDBJ whole genome shotgun (WGS) entry which is preliminary data.</text>
</comment>
<dbReference type="Proteomes" id="UP000673691">
    <property type="component" value="Unassembled WGS sequence"/>
</dbReference>
<feature type="region of interest" description="Disordered" evidence="1">
    <location>
        <begin position="113"/>
        <end position="137"/>
    </location>
</feature>
<reference evidence="2 3" key="1">
    <citation type="journal article" name="Sci. Rep.">
        <title>Genome-scale phylogenetic analyses confirm Olpidium as the closest living zoosporic fungus to the non-flagellated, terrestrial fungi.</title>
        <authorList>
            <person name="Chang Y."/>
            <person name="Rochon D."/>
            <person name="Sekimoto S."/>
            <person name="Wang Y."/>
            <person name="Chovatia M."/>
            <person name="Sandor L."/>
            <person name="Salamov A."/>
            <person name="Grigoriev I.V."/>
            <person name="Stajich J.E."/>
            <person name="Spatafora J.W."/>
        </authorList>
    </citation>
    <scope>NUCLEOTIDE SEQUENCE [LARGE SCALE GENOMIC DNA]</scope>
    <source>
        <strain evidence="2">S191</strain>
    </source>
</reference>
<evidence type="ECO:0000313" key="2">
    <source>
        <dbReference type="EMBL" id="KAG5455368.1"/>
    </source>
</evidence>
<sequence length="137" mass="15233">MLPTLSVSFQPQATFGWRLPERLHFIMVRLPLLHNFQLAEVITFGSEFVHSRELFPLCQDAEHILVELEIADDLGTPAREHAAVSDATRPGPTRERVELELCLDAQACGQERVPCHELDGPPGHLRGGDARPEGHVA</sequence>
<gene>
    <name evidence="2" type="ORF">BJ554DRAFT_5234</name>
</gene>
<protein>
    <submittedName>
        <fullName evidence="2">Uncharacterized protein</fullName>
    </submittedName>
</protein>
<feature type="non-terminal residue" evidence="2">
    <location>
        <position position="137"/>
    </location>
</feature>
<evidence type="ECO:0000313" key="3">
    <source>
        <dbReference type="Proteomes" id="UP000673691"/>
    </source>
</evidence>
<proteinExistence type="predicted"/>